<evidence type="ECO:0000313" key="13">
    <source>
        <dbReference type="Proteomes" id="UP001054837"/>
    </source>
</evidence>
<comment type="subcellular location">
    <subcellularLocation>
        <location evidence="8">Endomembrane system</location>
        <topology evidence="8">Single-pass membrane protein</topology>
    </subcellularLocation>
    <subcellularLocation>
        <location evidence="1 9">Membrane</location>
        <topology evidence="1 9">Single-pass type I membrane protein</topology>
    </subcellularLocation>
</comment>
<keyword evidence="6" id="KW-1133">Transmembrane helix</keyword>
<dbReference type="InterPro" id="IPR015720">
    <property type="entry name" value="Emp24-like"/>
</dbReference>
<evidence type="ECO:0000256" key="1">
    <source>
        <dbReference type="ARBA" id="ARBA00004479"/>
    </source>
</evidence>
<dbReference type="GO" id="GO:0012505">
    <property type="term" value="C:endomembrane system"/>
    <property type="evidence" value="ECO:0007669"/>
    <property type="project" value="UniProtKB-SubCell"/>
</dbReference>
<evidence type="ECO:0000256" key="7">
    <source>
        <dbReference type="ARBA" id="ARBA00023136"/>
    </source>
</evidence>
<proteinExistence type="inferred from homology"/>
<sequence length="165" mass="19330">MEVSQRILTFLMLLNCFDFNVNGHEPNFDLADMEFTTVVKAKDKECFYQYAKPKQTLRFEYRVVDAGFSKLDIRQDLKISFYVISPNEKVVVKETKKSHGIKSYGIKMAGDYKMCLDNTFSHLSAKTVYFEVSIDVNSEGYRWTMINELLEFDKKRNDTISRLKV</sequence>
<feature type="domain" description="GOLD" evidence="11">
    <location>
        <begin position="44"/>
        <end position="134"/>
    </location>
</feature>
<dbReference type="InterPro" id="IPR036598">
    <property type="entry name" value="GOLD_dom_sf"/>
</dbReference>
<dbReference type="InterPro" id="IPR009038">
    <property type="entry name" value="GOLD_dom"/>
</dbReference>
<keyword evidence="5 10" id="KW-0732">Signal</keyword>
<comment type="similarity">
    <text evidence="2 9">Belongs to the EMP24/GP25L family.</text>
</comment>
<dbReference type="Proteomes" id="UP001054837">
    <property type="component" value="Unassembled WGS sequence"/>
</dbReference>
<evidence type="ECO:0000256" key="8">
    <source>
        <dbReference type="ARBA" id="ARBA00037847"/>
    </source>
</evidence>
<evidence type="ECO:0000256" key="6">
    <source>
        <dbReference type="ARBA" id="ARBA00022989"/>
    </source>
</evidence>
<dbReference type="EMBL" id="BPLQ01000307">
    <property type="protein sequence ID" value="GIX69842.1"/>
    <property type="molecule type" value="Genomic_DNA"/>
</dbReference>
<feature type="chain" id="PRO_5044022565" evidence="10">
    <location>
        <begin position="24"/>
        <end position="165"/>
    </location>
</feature>
<evidence type="ECO:0000256" key="4">
    <source>
        <dbReference type="ARBA" id="ARBA00022692"/>
    </source>
</evidence>
<gene>
    <name evidence="12" type="primary">X975_07075</name>
    <name evidence="12" type="ORF">CDAR_17841</name>
</gene>
<keyword evidence="3" id="KW-0217">Developmental protein</keyword>
<keyword evidence="4 9" id="KW-0812">Transmembrane</keyword>
<evidence type="ECO:0000256" key="9">
    <source>
        <dbReference type="RuleBase" id="RU003827"/>
    </source>
</evidence>
<dbReference type="Gene3D" id="2.60.120.680">
    <property type="entry name" value="GOLD domain"/>
    <property type="match status" value="1"/>
</dbReference>
<dbReference type="PANTHER" id="PTHR22811">
    <property type="entry name" value="TRANSMEMBRANE EMP24 DOMAIN-CONTAINING PROTEIN"/>
    <property type="match status" value="1"/>
</dbReference>
<keyword evidence="13" id="KW-1185">Reference proteome</keyword>
<evidence type="ECO:0000256" key="5">
    <source>
        <dbReference type="ARBA" id="ARBA00022729"/>
    </source>
</evidence>
<dbReference type="AlphaFoldDB" id="A0AAV4MCE9"/>
<organism evidence="12 13">
    <name type="scientific">Caerostris darwini</name>
    <dbReference type="NCBI Taxonomy" id="1538125"/>
    <lineage>
        <taxon>Eukaryota</taxon>
        <taxon>Metazoa</taxon>
        <taxon>Ecdysozoa</taxon>
        <taxon>Arthropoda</taxon>
        <taxon>Chelicerata</taxon>
        <taxon>Arachnida</taxon>
        <taxon>Araneae</taxon>
        <taxon>Araneomorphae</taxon>
        <taxon>Entelegynae</taxon>
        <taxon>Araneoidea</taxon>
        <taxon>Araneidae</taxon>
        <taxon>Caerostris</taxon>
    </lineage>
</organism>
<reference evidence="12 13" key="1">
    <citation type="submission" date="2021-06" db="EMBL/GenBank/DDBJ databases">
        <title>Caerostris darwini draft genome.</title>
        <authorList>
            <person name="Kono N."/>
            <person name="Arakawa K."/>
        </authorList>
    </citation>
    <scope>NUCLEOTIDE SEQUENCE [LARGE SCALE GENOMIC DNA]</scope>
</reference>
<evidence type="ECO:0000256" key="3">
    <source>
        <dbReference type="ARBA" id="ARBA00022473"/>
    </source>
</evidence>
<keyword evidence="7" id="KW-0472">Membrane</keyword>
<evidence type="ECO:0000256" key="10">
    <source>
        <dbReference type="SAM" id="SignalP"/>
    </source>
</evidence>
<evidence type="ECO:0000256" key="2">
    <source>
        <dbReference type="ARBA" id="ARBA00007104"/>
    </source>
</evidence>
<name>A0AAV4MCE9_9ARAC</name>
<protein>
    <submittedName>
        <fullName evidence="12">Transmembrane emp24 domain-containing protein 1</fullName>
    </submittedName>
</protein>
<dbReference type="PROSITE" id="PS50866">
    <property type="entry name" value="GOLD"/>
    <property type="match status" value="1"/>
</dbReference>
<feature type="signal peptide" evidence="10">
    <location>
        <begin position="1"/>
        <end position="23"/>
    </location>
</feature>
<evidence type="ECO:0000259" key="11">
    <source>
        <dbReference type="PROSITE" id="PS50866"/>
    </source>
</evidence>
<dbReference type="SUPFAM" id="SSF101576">
    <property type="entry name" value="Supernatant protein factor (SPF), C-terminal domain"/>
    <property type="match status" value="1"/>
</dbReference>
<dbReference type="Pfam" id="PF01105">
    <property type="entry name" value="EMP24_GP25L"/>
    <property type="match status" value="1"/>
</dbReference>
<dbReference type="GO" id="GO:0016020">
    <property type="term" value="C:membrane"/>
    <property type="evidence" value="ECO:0007669"/>
    <property type="project" value="UniProtKB-SubCell"/>
</dbReference>
<evidence type="ECO:0000313" key="12">
    <source>
        <dbReference type="EMBL" id="GIX69842.1"/>
    </source>
</evidence>
<accession>A0AAV4MCE9</accession>
<comment type="caution">
    <text evidence="12">The sequence shown here is derived from an EMBL/GenBank/DDBJ whole genome shotgun (WGS) entry which is preliminary data.</text>
</comment>